<dbReference type="RefSeq" id="WP_106540447.1">
    <property type="nucleotide sequence ID" value="NZ_BLAU01000001.1"/>
</dbReference>
<name>A0A2P8CK99_9BACT</name>
<dbReference type="Proteomes" id="UP000240621">
    <property type="component" value="Unassembled WGS sequence"/>
</dbReference>
<evidence type="ECO:0000313" key="1">
    <source>
        <dbReference type="EMBL" id="PSK85397.1"/>
    </source>
</evidence>
<dbReference type="EMBL" id="PYGC01000001">
    <property type="protein sequence ID" value="PSK85397.1"/>
    <property type="molecule type" value="Genomic_DNA"/>
</dbReference>
<organism evidence="1 2">
    <name type="scientific">Prolixibacter denitrificans</name>
    <dbReference type="NCBI Taxonomy" id="1541063"/>
    <lineage>
        <taxon>Bacteria</taxon>
        <taxon>Pseudomonadati</taxon>
        <taxon>Bacteroidota</taxon>
        <taxon>Bacteroidia</taxon>
        <taxon>Marinilabiliales</taxon>
        <taxon>Prolixibacteraceae</taxon>
        <taxon>Prolixibacter</taxon>
    </lineage>
</organism>
<gene>
    <name evidence="1" type="ORF">CLV93_101353</name>
</gene>
<evidence type="ECO:0000313" key="2">
    <source>
        <dbReference type="Proteomes" id="UP000240621"/>
    </source>
</evidence>
<proteinExistence type="predicted"/>
<protein>
    <submittedName>
        <fullName evidence="1">Uncharacterized protein</fullName>
    </submittedName>
</protein>
<dbReference type="AlphaFoldDB" id="A0A2P8CK99"/>
<accession>A0A2P8CK99</accession>
<comment type="caution">
    <text evidence="1">The sequence shown here is derived from an EMBL/GenBank/DDBJ whole genome shotgun (WGS) entry which is preliminary data.</text>
</comment>
<reference evidence="1 2" key="1">
    <citation type="submission" date="2018-03" db="EMBL/GenBank/DDBJ databases">
        <title>Genomic Encyclopedia of Archaeal and Bacterial Type Strains, Phase II (KMG-II): from individual species to whole genera.</title>
        <authorList>
            <person name="Goeker M."/>
        </authorList>
    </citation>
    <scope>NUCLEOTIDE SEQUENCE [LARGE SCALE GENOMIC DNA]</scope>
    <source>
        <strain evidence="1 2">DSM 27267</strain>
    </source>
</reference>
<sequence length="63" mass="6631">MLKLFLLVLGMISFVFFALGLRFLKTKKEVTDPTLADLRTGTGCGCGGGSCGVSTDSSCHTDL</sequence>